<evidence type="ECO:0000256" key="1">
    <source>
        <dbReference type="SAM" id="SignalP"/>
    </source>
</evidence>
<accession>G5AT98</accession>
<reference evidence="2 3" key="1">
    <citation type="journal article" date="2011" name="Nature">
        <title>Genome sequencing reveals insights into physiology and longevity of the naked mole rat.</title>
        <authorList>
            <person name="Kim E.B."/>
            <person name="Fang X."/>
            <person name="Fushan A.A."/>
            <person name="Huang Z."/>
            <person name="Lobanov A.V."/>
            <person name="Han L."/>
            <person name="Marino S.M."/>
            <person name="Sun X."/>
            <person name="Turanov A.A."/>
            <person name="Yang P."/>
            <person name="Yim S.H."/>
            <person name="Zhao X."/>
            <person name="Kasaikina M.V."/>
            <person name="Stoletzki N."/>
            <person name="Peng C."/>
            <person name="Polak P."/>
            <person name="Xiong Z."/>
            <person name="Kiezun A."/>
            <person name="Zhu Y."/>
            <person name="Chen Y."/>
            <person name="Kryukov G.V."/>
            <person name="Zhang Q."/>
            <person name="Peshkin L."/>
            <person name="Yang L."/>
            <person name="Bronson R.T."/>
            <person name="Buffenstein R."/>
            <person name="Wang B."/>
            <person name="Han C."/>
            <person name="Li Q."/>
            <person name="Chen L."/>
            <person name="Zhao W."/>
            <person name="Sunyaev S.R."/>
            <person name="Park T.J."/>
            <person name="Zhang G."/>
            <person name="Wang J."/>
            <person name="Gladyshev V.N."/>
        </authorList>
    </citation>
    <scope>NUCLEOTIDE SEQUENCE [LARGE SCALE GENOMIC DNA]</scope>
</reference>
<keyword evidence="1" id="KW-0732">Signal</keyword>
<evidence type="ECO:0000313" key="3">
    <source>
        <dbReference type="Proteomes" id="UP000006813"/>
    </source>
</evidence>
<dbReference type="InParanoid" id="G5AT98"/>
<gene>
    <name evidence="2" type="ORF">GW7_02915</name>
</gene>
<proteinExistence type="predicted"/>
<evidence type="ECO:0000313" key="2">
    <source>
        <dbReference type="EMBL" id="EHB00259.1"/>
    </source>
</evidence>
<feature type="signal peptide" evidence="1">
    <location>
        <begin position="1"/>
        <end position="18"/>
    </location>
</feature>
<dbReference type="Proteomes" id="UP000006813">
    <property type="component" value="Unassembled WGS sequence"/>
</dbReference>
<organism evidence="2 3">
    <name type="scientific">Heterocephalus glaber</name>
    <name type="common">Naked mole rat</name>
    <dbReference type="NCBI Taxonomy" id="10181"/>
    <lineage>
        <taxon>Eukaryota</taxon>
        <taxon>Metazoa</taxon>
        <taxon>Chordata</taxon>
        <taxon>Craniata</taxon>
        <taxon>Vertebrata</taxon>
        <taxon>Euteleostomi</taxon>
        <taxon>Mammalia</taxon>
        <taxon>Eutheria</taxon>
        <taxon>Euarchontoglires</taxon>
        <taxon>Glires</taxon>
        <taxon>Rodentia</taxon>
        <taxon>Hystricomorpha</taxon>
        <taxon>Bathyergidae</taxon>
        <taxon>Heterocephalus</taxon>
    </lineage>
</organism>
<protein>
    <submittedName>
        <fullName evidence="2">Uncharacterized protein</fullName>
    </submittedName>
</protein>
<name>G5AT98_HETGA</name>
<dbReference type="AlphaFoldDB" id="G5AT98"/>
<dbReference type="EMBL" id="JH166853">
    <property type="protein sequence ID" value="EHB00259.1"/>
    <property type="molecule type" value="Genomic_DNA"/>
</dbReference>
<sequence length="135" mass="14853">MWELIIVLPLLPLAILRSYEDPDLFAAVLNDSVWETNQGVLSLVELQLGACSYNLHVLICKVKDKKHLQSKAPSGLLVWTPDVLLSDKIYGSGIRCKFTSPRTAGQPWKVITVSLAGQLLVNKKDVDTRAPSTGI</sequence>
<feature type="chain" id="PRO_5003473700" evidence="1">
    <location>
        <begin position="19"/>
        <end position="135"/>
    </location>
</feature>